<dbReference type="InterPro" id="IPR034197">
    <property type="entry name" value="Peptidases_S8_3"/>
</dbReference>
<dbReference type="InterPro" id="IPR045051">
    <property type="entry name" value="SBT"/>
</dbReference>
<protein>
    <submittedName>
        <fullName evidence="12">Uncharacterized protein</fullName>
    </submittedName>
</protein>
<dbReference type="SUPFAM" id="SSF52743">
    <property type="entry name" value="Subtilisin-like"/>
    <property type="match status" value="1"/>
</dbReference>
<dbReference type="GO" id="GO:0005576">
    <property type="term" value="C:extracellular region"/>
    <property type="evidence" value="ECO:0000318"/>
    <property type="project" value="GO_Central"/>
</dbReference>
<dbReference type="Gene3D" id="3.50.30.30">
    <property type="match status" value="1"/>
</dbReference>
<reference evidence="12" key="2">
    <citation type="submission" date="2019-07" db="EMBL/GenBank/DDBJ databases">
        <authorList>
            <person name="Seetharam A."/>
            <person name="Woodhouse M."/>
            <person name="Cannon E."/>
        </authorList>
    </citation>
    <scope>NUCLEOTIDE SEQUENCE [LARGE SCALE GENOMIC DNA]</scope>
    <source>
        <strain evidence="12">cv. B73</strain>
    </source>
</reference>
<dbReference type="Pfam" id="PF00082">
    <property type="entry name" value="Peptidase_S8"/>
    <property type="match status" value="1"/>
</dbReference>
<evidence type="ECO:0000313" key="12">
    <source>
        <dbReference type="EnsemblPlants" id="Zm00001eb283230_P001"/>
    </source>
</evidence>
<dbReference type="Gene3D" id="2.60.40.2310">
    <property type="match status" value="1"/>
</dbReference>
<dbReference type="FunFam" id="3.30.70.80:FF:000002">
    <property type="entry name" value="Subtilisin-like protease SBT5.3"/>
    <property type="match status" value="1"/>
</dbReference>
<sequence>MAPKLPVLRRARSLPLLFLANFVVLQLQCSYGLPLQNEPRQIYIIYLGGRQSDDADLVTASHHDLLASVVGSKQEAVESIIYSYRHGFSGFAALLTKSQSTKIAGLPGVVSVTKNRVHHTRTTRSWDFVGLHYNDDQPNGLLAKAAKYGDDVIVGVIDSGFWPESPSYADHGYGPPPSRWKGVCQGGDDGSFGPNNCNRKVIGARWYAAGVSDDKERLKGEYMSPRDAEGHGTHTSSTAAGNVVGNVSFHGLAAGAARGGAPRARLAIYKACWGAPPLSGSCDDADVMKAMDDAVHDGVDVLSVSIGGPSETPGTLHVVASGVTVVYAAGNDGPVAQMVENSSPWLFTVAATTVDRMFPTAITLGNNQIVHGQSLYVGTQGREDHFHEVVPLVNSGCDPEYVNSSDVKGKIVFCITPDSLYPSATVTAVAQLVLDNGGKGFIFTGYNRDNIVRWEPVTSKMIPFILIDLEVAYHILQYCISSTDGTPRAKISLAQTTFGTGVPAPKVAVFSSRGPSAVYPGVLKPDIAAPGVNILAAAPQIPYYKEQLGGVLYHFESGTSMATPHVSGIVALLKSLHPDWSPAALKSALMTTALTTDNNGIPIQADGNPVKIADAFDYGAGFVNPTKADDPGLIYDIQPSDYLRFFDCTGGLGTNDNCTAPRASVVDLNLPSIAIPSLKAPQTVTRTVTNVGRQTNAVYRAVLQPPPGVEMSVEPSVLVFDAKRKAQSFKVAFKATRRFQGDYTFGSLAWHDGGSHWVRIPVAVRIVIQDLYSTVS</sequence>
<evidence type="ECO:0000256" key="1">
    <source>
        <dbReference type="ARBA" id="ARBA00011073"/>
    </source>
</evidence>
<keyword evidence="14" id="KW-1267">Proteomics identification</keyword>
<dbReference type="PROSITE" id="PS00138">
    <property type="entry name" value="SUBTILASE_SER"/>
    <property type="match status" value="1"/>
</dbReference>
<evidence type="ECO:0000256" key="5">
    <source>
        <dbReference type="ARBA" id="ARBA00022825"/>
    </source>
</evidence>
<dbReference type="Pfam" id="PF17766">
    <property type="entry name" value="fn3_6"/>
    <property type="match status" value="1"/>
</dbReference>
<evidence type="ECO:0007829" key="14">
    <source>
        <dbReference type="PeptideAtlas" id="A0A804Q037"/>
    </source>
</evidence>
<evidence type="ECO:0000256" key="2">
    <source>
        <dbReference type="ARBA" id="ARBA00022670"/>
    </source>
</evidence>
<feature type="chain" id="PRO_5032594397" evidence="8">
    <location>
        <begin position="33"/>
        <end position="776"/>
    </location>
</feature>
<dbReference type="OrthoDB" id="206201at2759"/>
<dbReference type="PANTHER" id="PTHR10795">
    <property type="entry name" value="PROPROTEIN CONVERTASE SUBTILISIN/KEXIN"/>
    <property type="match status" value="1"/>
</dbReference>
<proteinExistence type="evidence at protein level"/>
<dbReference type="FunFam" id="3.40.50.200:FF:000006">
    <property type="entry name" value="Subtilisin-like protease SBT1.5"/>
    <property type="match status" value="1"/>
</dbReference>
<dbReference type="Pfam" id="PF05922">
    <property type="entry name" value="Inhibitor_I9"/>
    <property type="match status" value="1"/>
</dbReference>
<dbReference type="GO" id="GO:0004252">
    <property type="term" value="F:serine-type endopeptidase activity"/>
    <property type="evidence" value="ECO:0000318"/>
    <property type="project" value="GO_Central"/>
</dbReference>
<reference evidence="13" key="1">
    <citation type="journal article" date="2009" name="Science">
        <title>The B73 maize genome: complexity, diversity, and dynamics.</title>
        <authorList>
            <person name="Schnable P.S."/>
            <person name="Ware D."/>
            <person name="Fulton R.S."/>
            <person name="Stein J.C."/>
            <person name="Wei F."/>
            <person name="Pasternak S."/>
            <person name="Liang C."/>
            <person name="Zhang J."/>
            <person name="Fulton L."/>
            <person name="Graves T.A."/>
            <person name="Minx P."/>
            <person name="Reily A.D."/>
            <person name="Courtney L."/>
            <person name="Kruchowski S.S."/>
            <person name="Tomlinson C."/>
            <person name="Strong C."/>
            <person name="Delehaunty K."/>
            <person name="Fronick C."/>
            <person name="Courtney B."/>
            <person name="Rock S.M."/>
            <person name="Belter E."/>
            <person name="Du F."/>
            <person name="Kim K."/>
            <person name="Abbott R.M."/>
            <person name="Cotton M."/>
            <person name="Levy A."/>
            <person name="Marchetto P."/>
            <person name="Ochoa K."/>
            <person name="Jackson S.M."/>
            <person name="Gillam B."/>
            <person name="Chen W."/>
            <person name="Yan L."/>
            <person name="Higginbotham J."/>
            <person name="Cardenas M."/>
            <person name="Waligorski J."/>
            <person name="Applebaum E."/>
            <person name="Phelps L."/>
            <person name="Falcone J."/>
            <person name="Kanchi K."/>
            <person name="Thane T."/>
            <person name="Scimone A."/>
            <person name="Thane N."/>
            <person name="Henke J."/>
            <person name="Wang T."/>
            <person name="Ruppert J."/>
            <person name="Shah N."/>
            <person name="Rotter K."/>
            <person name="Hodges J."/>
            <person name="Ingenthron E."/>
            <person name="Cordes M."/>
            <person name="Kohlberg S."/>
            <person name="Sgro J."/>
            <person name="Delgado B."/>
            <person name="Mead K."/>
            <person name="Chinwalla A."/>
            <person name="Leonard S."/>
            <person name="Crouse K."/>
            <person name="Collura K."/>
            <person name="Kudrna D."/>
            <person name="Currie J."/>
            <person name="He R."/>
            <person name="Angelova A."/>
            <person name="Rajasekar S."/>
            <person name="Mueller T."/>
            <person name="Lomeli R."/>
            <person name="Scara G."/>
            <person name="Ko A."/>
            <person name="Delaney K."/>
            <person name="Wissotski M."/>
            <person name="Lopez G."/>
            <person name="Campos D."/>
            <person name="Braidotti M."/>
            <person name="Ashley E."/>
            <person name="Golser W."/>
            <person name="Kim H."/>
            <person name="Lee S."/>
            <person name="Lin J."/>
            <person name="Dujmic Z."/>
            <person name="Kim W."/>
            <person name="Talag J."/>
            <person name="Zuccolo A."/>
            <person name="Fan C."/>
            <person name="Sebastian A."/>
            <person name="Kramer M."/>
            <person name="Spiegel L."/>
            <person name="Nascimento L."/>
            <person name="Zutavern T."/>
            <person name="Miller B."/>
            <person name="Ambroise C."/>
            <person name="Muller S."/>
            <person name="Spooner W."/>
            <person name="Narechania A."/>
            <person name="Ren L."/>
            <person name="Wei S."/>
            <person name="Kumari S."/>
            <person name="Faga B."/>
            <person name="Levy M.J."/>
            <person name="McMahan L."/>
            <person name="Van Buren P."/>
            <person name="Vaughn M.W."/>
            <person name="Ying K."/>
            <person name="Yeh C.-T."/>
            <person name="Emrich S.J."/>
            <person name="Jia Y."/>
            <person name="Kalyanaraman A."/>
            <person name="Hsia A.-P."/>
            <person name="Barbazuk W.B."/>
            <person name="Baucom R.S."/>
            <person name="Brutnell T.P."/>
            <person name="Carpita N.C."/>
            <person name="Chaparro C."/>
            <person name="Chia J.-M."/>
            <person name="Deragon J.-M."/>
            <person name="Estill J.C."/>
            <person name="Fu Y."/>
            <person name="Jeddeloh J.A."/>
            <person name="Han Y."/>
            <person name="Lee H."/>
            <person name="Li P."/>
            <person name="Lisch D.R."/>
            <person name="Liu S."/>
            <person name="Liu Z."/>
            <person name="Nagel D.H."/>
            <person name="McCann M.C."/>
            <person name="SanMiguel P."/>
            <person name="Myers A.M."/>
            <person name="Nettleton D."/>
            <person name="Nguyen J."/>
            <person name="Penning B.W."/>
            <person name="Ponnala L."/>
            <person name="Schneider K.L."/>
            <person name="Schwartz D.C."/>
            <person name="Sharma A."/>
            <person name="Soderlund C."/>
            <person name="Springer N.M."/>
            <person name="Sun Q."/>
            <person name="Wang H."/>
            <person name="Waterman M."/>
            <person name="Westerman R."/>
            <person name="Wolfgruber T.K."/>
            <person name="Yang L."/>
            <person name="Yu Y."/>
            <person name="Zhang L."/>
            <person name="Zhou S."/>
            <person name="Zhu Q."/>
            <person name="Bennetzen J.L."/>
            <person name="Dawe R.K."/>
            <person name="Jiang J."/>
            <person name="Jiang N."/>
            <person name="Presting G.G."/>
            <person name="Wessler S.R."/>
            <person name="Aluru S."/>
            <person name="Martienssen R.A."/>
            <person name="Clifton S.W."/>
            <person name="McCombie W.R."/>
            <person name="Wing R.A."/>
            <person name="Wilson R.K."/>
        </authorList>
    </citation>
    <scope>NUCLEOTIDE SEQUENCE [LARGE SCALE GENOMIC DNA]</scope>
    <source>
        <strain evidence="13">cv. B73</strain>
    </source>
</reference>
<dbReference type="InterPro" id="IPR036852">
    <property type="entry name" value="Peptidase_S8/S53_dom_sf"/>
</dbReference>
<dbReference type="FunFam" id="2.60.40.2310:FF:000001">
    <property type="entry name" value="Subtilisin-like protease SBT1.5"/>
    <property type="match status" value="1"/>
</dbReference>
<dbReference type="AlphaFoldDB" id="A0A804Q037"/>
<feature type="signal peptide" evidence="8">
    <location>
        <begin position="1"/>
        <end position="32"/>
    </location>
</feature>
<evidence type="ECO:0000256" key="7">
    <source>
        <dbReference type="PROSITE-ProRule" id="PRU01240"/>
    </source>
</evidence>
<feature type="domain" description="Peptidase S8/S53" evidence="9">
    <location>
        <begin position="149"/>
        <end position="598"/>
    </location>
</feature>
<evidence type="ECO:0000256" key="3">
    <source>
        <dbReference type="ARBA" id="ARBA00022729"/>
    </source>
</evidence>
<evidence type="ECO:0000256" key="8">
    <source>
        <dbReference type="SAM" id="SignalP"/>
    </source>
</evidence>
<comment type="similarity">
    <text evidence="1 7">Belongs to the peptidase S8 family.</text>
</comment>
<evidence type="ECO:0000259" key="11">
    <source>
        <dbReference type="Pfam" id="PF17766"/>
    </source>
</evidence>
<feature type="active site" description="Charge relay system" evidence="6 7">
    <location>
        <position position="560"/>
    </location>
</feature>
<dbReference type="FunCoup" id="A0A804Q037">
    <property type="interactions" value="69"/>
</dbReference>
<organism evidence="12 13">
    <name type="scientific">Zea mays</name>
    <name type="common">Maize</name>
    <dbReference type="NCBI Taxonomy" id="4577"/>
    <lineage>
        <taxon>Eukaryota</taxon>
        <taxon>Viridiplantae</taxon>
        <taxon>Streptophyta</taxon>
        <taxon>Embryophyta</taxon>
        <taxon>Tracheophyta</taxon>
        <taxon>Spermatophyta</taxon>
        <taxon>Magnoliopsida</taxon>
        <taxon>Liliopsida</taxon>
        <taxon>Poales</taxon>
        <taxon>Poaceae</taxon>
        <taxon>PACMAD clade</taxon>
        <taxon>Panicoideae</taxon>
        <taxon>Andropogonodae</taxon>
        <taxon>Andropogoneae</taxon>
        <taxon>Tripsacinae</taxon>
        <taxon>Zea</taxon>
    </lineage>
</organism>
<reference evidence="12" key="3">
    <citation type="submission" date="2021-05" db="UniProtKB">
        <authorList>
            <consortium name="EnsemblPlants"/>
        </authorList>
    </citation>
    <scope>IDENTIFICATION</scope>
    <source>
        <strain evidence="12">cv. B73</strain>
    </source>
</reference>
<feature type="active site" description="Charge relay system" evidence="6 7">
    <location>
        <position position="158"/>
    </location>
</feature>
<feature type="domain" description="Subtilisin-like protease fibronectin type-III" evidence="11">
    <location>
        <begin position="667"/>
        <end position="764"/>
    </location>
</feature>
<dbReference type="InterPro" id="IPR010259">
    <property type="entry name" value="S8pro/Inhibitor_I9"/>
</dbReference>
<dbReference type="Gramene" id="Zm00001eb283230_T001">
    <property type="protein sequence ID" value="Zm00001eb283230_P001"/>
    <property type="gene ID" value="Zm00001eb283230"/>
</dbReference>
<dbReference type="InterPro" id="IPR041469">
    <property type="entry name" value="Subtilisin-like_FN3"/>
</dbReference>
<dbReference type="InParanoid" id="A0A804Q037"/>
<dbReference type="CDD" id="cd04852">
    <property type="entry name" value="Peptidases_S8_3"/>
    <property type="match status" value="1"/>
</dbReference>
<dbReference type="PRINTS" id="PR00723">
    <property type="entry name" value="SUBTILISIN"/>
</dbReference>
<name>A0A804Q037_MAIZE</name>
<evidence type="ECO:0000256" key="4">
    <source>
        <dbReference type="ARBA" id="ARBA00022801"/>
    </source>
</evidence>
<dbReference type="Gene3D" id="3.40.50.200">
    <property type="entry name" value="Peptidase S8/S53 domain"/>
    <property type="match status" value="1"/>
</dbReference>
<dbReference type="EnsemblPlants" id="Zm00001eb283230_T001">
    <property type="protein sequence ID" value="Zm00001eb283230_P001"/>
    <property type="gene ID" value="Zm00001eb283230"/>
</dbReference>
<feature type="active site" description="Charge relay system" evidence="6 7">
    <location>
        <position position="231"/>
    </location>
</feature>
<evidence type="ECO:0000256" key="6">
    <source>
        <dbReference type="PIRSR" id="PIRSR615500-1"/>
    </source>
</evidence>
<dbReference type="InterPro" id="IPR023828">
    <property type="entry name" value="Peptidase_S8_Ser-AS"/>
</dbReference>
<dbReference type="CDD" id="cd02120">
    <property type="entry name" value="PA_subtilisin_like"/>
    <property type="match status" value="1"/>
</dbReference>
<keyword evidence="3 8" id="KW-0732">Signal</keyword>
<evidence type="ECO:0000259" key="10">
    <source>
        <dbReference type="Pfam" id="PF05922"/>
    </source>
</evidence>
<dbReference type="InterPro" id="IPR037045">
    <property type="entry name" value="S8pro/Inhibitor_I9_sf"/>
</dbReference>
<evidence type="ECO:0000313" key="13">
    <source>
        <dbReference type="Proteomes" id="UP000007305"/>
    </source>
</evidence>
<dbReference type="Proteomes" id="UP000007305">
    <property type="component" value="Chromosome 6"/>
</dbReference>
<dbReference type="Gene3D" id="3.30.70.80">
    <property type="entry name" value="Peptidase S8 propeptide/proteinase inhibitor I9"/>
    <property type="match status" value="1"/>
</dbReference>
<dbReference type="InterPro" id="IPR000209">
    <property type="entry name" value="Peptidase_S8/S53_dom"/>
</dbReference>
<keyword evidence="2 7" id="KW-0645">Protease</keyword>
<gene>
    <name evidence="12" type="primary">LOC100191892</name>
</gene>
<keyword evidence="5 7" id="KW-0720">Serine protease</keyword>
<dbReference type="PROSITE" id="PS51892">
    <property type="entry name" value="SUBTILASE"/>
    <property type="match status" value="1"/>
</dbReference>
<evidence type="ECO:0000259" key="9">
    <source>
        <dbReference type="Pfam" id="PF00082"/>
    </source>
</evidence>
<dbReference type="GO" id="GO:0006508">
    <property type="term" value="P:proteolysis"/>
    <property type="evidence" value="ECO:0007669"/>
    <property type="project" value="UniProtKB-KW"/>
</dbReference>
<dbReference type="InterPro" id="IPR015500">
    <property type="entry name" value="Peptidase_S8_subtilisin-rel"/>
</dbReference>
<accession>A0A804Q037</accession>
<keyword evidence="13" id="KW-1185">Reference proteome</keyword>
<feature type="domain" description="Inhibitor I9" evidence="10">
    <location>
        <begin position="43"/>
        <end position="119"/>
    </location>
</feature>
<keyword evidence="4 7" id="KW-0378">Hydrolase</keyword>